<gene>
    <name evidence="1" type="ORF">F7725_007364</name>
</gene>
<evidence type="ECO:0000313" key="1">
    <source>
        <dbReference type="EMBL" id="KAF3841502.1"/>
    </source>
</evidence>
<dbReference type="PANTHER" id="PTHR45749:SF21">
    <property type="entry name" value="DUF4371 DOMAIN-CONTAINING PROTEIN"/>
    <property type="match status" value="1"/>
</dbReference>
<name>A0A7J5XWM0_DISMA</name>
<comment type="caution">
    <text evidence="1">The sequence shown here is derived from an EMBL/GenBank/DDBJ whole genome shotgun (WGS) entry which is preliminary data.</text>
</comment>
<keyword evidence="2" id="KW-1185">Reference proteome</keyword>
<dbReference type="EMBL" id="JAAKFY010000020">
    <property type="protein sequence ID" value="KAF3841502.1"/>
    <property type="molecule type" value="Genomic_DNA"/>
</dbReference>
<dbReference type="AlphaFoldDB" id="A0A7J5XWM0"/>
<reference evidence="1 2" key="1">
    <citation type="submission" date="2020-03" db="EMBL/GenBank/DDBJ databases">
        <title>Dissostichus mawsoni Genome sequencing and assembly.</title>
        <authorList>
            <person name="Park H."/>
        </authorList>
    </citation>
    <scope>NUCLEOTIDE SEQUENCE [LARGE SCALE GENOMIC DNA]</scope>
    <source>
        <strain evidence="1">DM0001</strain>
        <tissue evidence="1">Muscle</tissue>
    </source>
</reference>
<sequence length="317" mass="35458">MCFFCAQAFGHGRSNLAKNADRTFCNTGFRNWKKATKNVQNMSKAMHTKLLSLPTANKLNQSMSSFLQPKLHSNRNQDARQGAALRGHAAEEGNLSQLLKVRSEDDPGLERCLSTRKHDFTSPQIQNEMLNLFANTLIREIISAIYKLPLLQYSIIIDGTQDIEGTTQEAICVRYVDHDLVPQEAFLGSGTVSNLWPLCQTRWTTRTPAIWSVLRQCESVLLSLEDMAQTDASNTGVTARGLLERFGKGTVPVLGLMLATEVIQELECLNCTLQKQTETVSGMLSAADSVRTKRKEEKFQEIYSQATEKIRMLILSP</sequence>
<organism evidence="1 2">
    <name type="scientific">Dissostichus mawsoni</name>
    <name type="common">Antarctic cod</name>
    <dbReference type="NCBI Taxonomy" id="36200"/>
    <lineage>
        <taxon>Eukaryota</taxon>
        <taxon>Metazoa</taxon>
        <taxon>Chordata</taxon>
        <taxon>Craniata</taxon>
        <taxon>Vertebrata</taxon>
        <taxon>Euteleostomi</taxon>
        <taxon>Actinopterygii</taxon>
        <taxon>Neopterygii</taxon>
        <taxon>Teleostei</taxon>
        <taxon>Neoteleostei</taxon>
        <taxon>Acanthomorphata</taxon>
        <taxon>Eupercaria</taxon>
        <taxon>Perciformes</taxon>
        <taxon>Notothenioidei</taxon>
        <taxon>Nototheniidae</taxon>
        <taxon>Dissostichus</taxon>
    </lineage>
</organism>
<dbReference type="PANTHER" id="PTHR45749">
    <property type="match status" value="1"/>
</dbReference>
<protein>
    <recommendedName>
        <fullName evidence="3">DUF4371 domain-containing protein</fullName>
    </recommendedName>
</protein>
<proteinExistence type="predicted"/>
<dbReference type="OrthoDB" id="10063194at2759"/>
<evidence type="ECO:0008006" key="3">
    <source>
        <dbReference type="Google" id="ProtNLM"/>
    </source>
</evidence>
<accession>A0A7J5XWM0</accession>
<dbReference type="Proteomes" id="UP000518266">
    <property type="component" value="Unassembled WGS sequence"/>
</dbReference>
<evidence type="ECO:0000313" key="2">
    <source>
        <dbReference type="Proteomes" id="UP000518266"/>
    </source>
</evidence>